<dbReference type="PANTHER" id="PTHR30157">
    <property type="entry name" value="FERRIC REDUCTASE, NADPH-DEPENDENT"/>
    <property type="match status" value="1"/>
</dbReference>
<dbReference type="InterPro" id="IPR017938">
    <property type="entry name" value="Riboflavin_synthase-like_b-brl"/>
</dbReference>
<gene>
    <name evidence="3" type="ORF">J2S73_003988</name>
</gene>
<organism evidence="3 4">
    <name type="scientific">Amorphus orientalis</name>
    <dbReference type="NCBI Taxonomy" id="649198"/>
    <lineage>
        <taxon>Bacteria</taxon>
        <taxon>Pseudomonadati</taxon>
        <taxon>Pseudomonadota</taxon>
        <taxon>Alphaproteobacteria</taxon>
        <taxon>Hyphomicrobiales</taxon>
        <taxon>Amorphaceae</taxon>
        <taxon>Amorphus</taxon>
    </lineage>
</organism>
<dbReference type="Pfam" id="PF04954">
    <property type="entry name" value="SIP"/>
    <property type="match status" value="1"/>
</dbReference>
<keyword evidence="4" id="KW-1185">Reference proteome</keyword>
<sequence>MSVATSETIIPVSDGRSAMAHFVDHLEAEHGIVFERRTDGAFRFERDGMQLELQPERRGLLVRIGAPTEGGLIFMKEGLAKHVAEMDPAAAANIRWRGETATEGEFPLNFKVLQVVRSREVFAGLQRVTLAHHDVSDLAVGGVHVKLMLPRTTERPPIWPRMSANGTPRWPEGEDKLHARLVTLRHVRVGAGEVDIDLVRHDGGLISDWACHAGAGSTVGIMGPAGQTLPPPADRVFLAADGTGIAALARLIEQLRAGIAGDAVVAVPQDDDAERYLPETGLRLHAIHPSRFESEIQEVARKLTSALRPQYAFFAGEFQNAQDLRRFFKKELCLDKHSQISTAYWRRGVEGFED</sequence>
<name>A0AAE4AW84_9HYPH</name>
<evidence type="ECO:0000256" key="1">
    <source>
        <dbReference type="ARBA" id="ARBA00035644"/>
    </source>
</evidence>
<dbReference type="InterPro" id="IPR039261">
    <property type="entry name" value="FNR_nucleotide-bd"/>
</dbReference>
<dbReference type="PANTHER" id="PTHR30157:SF0">
    <property type="entry name" value="NADPH-DEPENDENT FERRIC-CHELATE REDUCTASE"/>
    <property type="match status" value="1"/>
</dbReference>
<dbReference type="Gene3D" id="3.40.50.80">
    <property type="entry name" value="Nucleotide-binding domain of ferredoxin-NADP reductase (FNR) module"/>
    <property type="match status" value="1"/>
</dbReference>
<dbReference type="InterPro" id="IPR039374">
    <property type="entry name" value="SIP_fam"/>
</dbReference>
<dbReference type="Gene3D" id="2.40.30.10">
    <property type="entry name" value="Translation factors"/>
    <property type="match status" value="1"/>
</dbReference>
<dbReference type="CDD" id="cd06193">
    <property type="entry name" value="siderophore_interacting"/>
    <property type="match status" value="1"/>
</dbReference>
<comment type="caution">
    <text evidence="3">The sequence shown here is derived from an EMBL/GenBank/DDBJ whole genome shotgun (WGS) entry which is preliminary data.</text>
</comment>
<dbReference type="RefSeq" id="WP_306887424.1">
    <property type="nucleotide sequence ID" value="NZ_JAUSUL010000005.1"/>
</dbReference>
<evidence type="ECO:0000313" key="3">
    <source>
        <dbReference type="EMBL" id="MDQ0317504.1"/>
    </source>
</evidence>
<dbReference type="Proteomes" id="UP001229244">
    <property type="component" value="Unassembled WGS sequence"/>
</dbReference>
<dbReference type="Gene3D" id="3.30.310.50">
    <property type="entry name" value="Alpha-D-phosphohexomutase, C-terminal domain"/>
    <property type="match status" value="1"/>
</dbReference>
<dbReference type="EMBL" id="JAUSUL010000005">
    <property type="protein sequence ID" value="MDQ0317504.1"/>
    <property type="molecule type" value="Genomic_DNA"/>
</dbReference>
<dbReference type="AlphaFoldDB" id="A0AAE4AW84"/>
<protein>
    <submittedName>
        <fullName evidence="3">NADPH-dependent ferric siderophore reductase</fullName>
    </submittedName>
</protein>
<comment type="similarity">
    <text evidence="1">Belongs to the SIP oxidoreductase family.</text>
</comment>
<evidence type="ECO:0000259" key="2">
    <source>
        <dbReference type="PROSITE" id="PS51384"/>
    </source>
</evidence>
<dbReference type="PROSITE" id="PS51384">
    <property type="entry name" value="FAD_FR"/>
    <property type="match status" value="1"/>
</dbReference>
<accession>A0AAE4AW84</accession>
<dbReference type="InterPro" id="IPR013113">
    <property type="entry name" value="SIP_FAD-bd"/>
</dbReference>
<reference evidence="3" key="1">
    <citation type="submission" date="2023-07" db="EMBL/GenBank/DDBJ databases">
        <title>Genomic Encyclopedia of Type Strains, Phase IV (KMG-IV): sequencing the most valuable type-strain genomes for metagenomic binning, comparative biology and taxonomic classification.</title>
        <authorList>
            <person name="Goeker M."/>
        </authorList>
    </citation>
    <scope>NUCLEOTIDE SEQUENCE</scope>
    <source>
        <strain evidence="3">DSM 21202</strain>
    </source>
</reference>
<feature type="domain" description="FAD-binding FR-type" evidence="2">
    <location>
        <begin position="108"/>
        <end position="231"/>
    </location>
</feature>
<dbReference type="SUPFAM" id="SSF63380">
    <property type="entry name" value="Riboflavin synthase domain-like"/>
    <property type="match status" value="1"/>
</dbReference>
<dbReference type="Pfam" id="PF08021">
    <property type="entry name" value="FAD_binding_9"/>
    <property type="match status" value="1"/>
</dbReference>
<dbReference type="InterPro" id="IPR007037">
    <property type="entry name" value="SIP_rossman_dom"/>
</dbReference>
<evidence type="ECO:0000313" key="4">
    <source>
        <dbReference type="Proteomes" id="UP001229244"/>
    </source>
</evidence>
<proteinExistence type="inferred from homology"/>
<dbReference type="InterPro" id="IPR017927">
    <property type="entry name" value="FAD-bd_FR_type"/>
</dbReference>
<dbReference type="GO" id="GO:0016491">
    <property type="term" value="F:oxidoreductase activity"/>
    <property type="evidence" value="ECO:0007669"/>
    <property type="project" value="InterPro"/>
</dbReference>